<dbReference type="Gene3D" id="3.40.1740.10">
    <property type="entry name" value="VC0467-like"/>
    <property type="match status" value="1"/>
</dbReference>
<dbReference type="Proteomes" id="UP001257895">
    <property type="component" value="Unassembled WGS sequence"/>
</dbReference>
<dbReference type="NCBIfam" id="NF001270">
    <property type="entry name" value="PRK00228.2-2"/>
    <property type="match status" value="1"/>
</dbReference>
<dbReference type="RefSeq" id="WP_346084601.1">
    <property type="nucleotide sequence ID" value="NZ_BAAAGV010000129.1"/>
</dbReference>
<dbReference type="PANTHER" id="PTHR30327:SF1">
    <property type="entry name" value="UPF0301 PROTEIN YQGE"/>
    <property type="match status" value="1"/>
</dbReference>
<proteinExistence type="inferred from homology"/>
<sequence>MTEVSSLTGRLLVATPALADPNFDRAVVLLLDHDEEGSLGVVLNRPTPVDVGDILEGWADLAGEPGVVFQGGPVSLDSALGVAVVPGGATGEEAPLGWRRVHGAIGLVDLEAPPELLASVLGSLRIFAGYAGWGPGQLEDELVDGAWYVVESEPGDVSCPAPERLWREVLRRQRNELAMVATYPDDPSLN</sequence>
<evidence type="ECO:0000313" key="4">
    <source>
        <dbReference type="Proteomes" id="UP001257895"/>
    </source>
</evidence>
<comment type="caution">
    <text evidence="3">The sequence shown here is derived from an EMBL/GenBank/DDBJ whole genome shotgun (WGS) entry which is preliminary data.</text>
</comment>
<dbReference type="Pfam" id="PF02622">
    <property type="entry name" value="DUF179"/>
    <property type="match status" value="1"/>
</dbReference>
<reference evidence="3 4" key="1">
    <citation type="submission" date="2023-05" db="EMBL/GenBank/DDBJ databases">
        <title>Streptomyces fuscus sp. nov., a brown-black pigment producing actinomyces isolated from dry sand of Sea duck farm.</title>
        <authorList>
            <person name="Xie J."/>
            <person name="Shen N."/>
        </authorList>
    </citation>
    <scope>NUCLEOTIDE SEQUENCE [LARGE SCALE GENOMIC DNA]</scope>
    <source>
        <strain evidence="3 4">CGMCC 4.1883</strain>
    </source>
</reference>
<dbReference type="InterPro" id="IPR003774">
    <property type="entry name" value="AlgH-like"/>
</dbReference>
<keyword evidence="4" id="KW-1185">Reference proteome</keyword>
<dbReference type="SUPFAM" id="SSF143456">
    <property type="entry name" value="VC0467-like"/>
    <property type="match status" value="1"/>
</dbReference>
<comment type="similarity">
    <text evidence="1 2">Belongs to the UPF0301 (AlgH) family.</text>
</comment>
<evidence type="ECO:0000256" key="1">
    <source>
        <dbReference type="ARBA" id="ARBA00009600"/>
    </source>
</evidence>
<dbReference type="HAMAP" id="MF_00758">
    <property type="entry name" value="UPF0301"/>
    <property type="match status" value="1"/>
</dbReference>
<organism evidence="3 4">
    <name type="scientific">Streptomyces thermocarboxydus</name>
    <dbReference type="NCBI Taxonomy" id="59299"/>
    <lineage>
        <taxon>Bacteria</taxon>
        <taxon>Bacillati</taxon>
        <taxon>Actinomycetota</taxon>
        <taxon>Actinomycetes</taxon>
        <taxon>Kitasatosporales</taxon>
        <taxon>Streptomycetaceae</taxon>
        <taxon>Streptomyces</taxon>
    </lineage>
</organism>
<accession>A0ABU3JH26</accession>
<evidence type="ECO:0000313" key="3">
    <source>
        <dbReference type="EMBL" id="MDT6974334.1"/>
    </source>
</evidence>
<dbReference type="PANTHER" id="PTHR30327">
    <property type="entry name" value="UNCHARACTERIZED PROTEIN YQGE"/>
    <property type="match status" value="1"/>
</dbReference>
<protein>
    <recommendedName>
        <fullName evidence="2">UPF0301 protein QNO05_31400</fullName>
    </recommendedName>
</protein>
<evidence type="ECO:0000256" key="2">
    <source>
        <dbReference type="HAMAP-Rule" id="MF_00758"/>
    </source>
</evidence>
<dbReference type="EMBL" id="JASKMB010000047">
    <property type="protein sequence ID" value="MDT6974334.1"/>
    <property type="molecule type" value="Genomic_DNA"/>
</dbReference>
<gene>
    <name evidence="3" type="ORF">QNO05_31400</name>
</gene>
<name>A0ABU3JH26_9ACTN</name>